<sequence>MTFERFPTTYYDSLPPDHDLRSAQGIGFKGRSLIHLINWFKSKHSHERRDCIYSLLALCGEGFNLQVDYNSSEVKLAEKTLACCKQSFCLCSIKVVGYALDIEEHRSWDCVDQTLDLSSEAFAYMTLPIVRSAPLSWTHYDDPDDYQTSRANLCVRHAGSACYQLSREEEMCVFLDPKGDALVVIFPKQICPSSGAVLLEIRTNMKSSHSVLIACDLNGRKVKRRLVNGITIRLLGDICQVFFSFQLLLIFNEALDIPRPCDRVVLQGTRRAKYLSEPLLSLCS</sequence>
<dbReference type="VEuPathDB" id="FungiDB:CC77DRAFT_547145"/>
<protein>
    <submittedName>
        <fullName evidence="1">Uncharacterized protein</fullName>
    </submittedName>
</protein>
<proteinExistence type="predicted"/>
<evidence type="ECO:0000313" key="2">
    <source>
        <dbReference type="Proteomes" id="UP000077248"/>
    </source>
</evidence>
<accession>A0A177DZF3</accession>
<name>A0A177DZF3_ALTAL</name>
<gene>
    <name evidence="1" type="ORF">CC77DRAFT_547145</name>
</gene>
<dbReference type="AlphaFoldDB" id="A0A177DZF3"/>
<dbReference type="RefSeq" id="XP_018390277.1">
    <property type="nucleotide sequence ID" value="XM_018532128.1"/>
</dbReference>
<reference evidence="1 2" key="1">
    <citation type="submission" date="2016-05" db="EMBL/GenBank/DDBJ databases">
        <title>Comparative analysis of secretome profiles of manganese(II)-oxidizing ascomycete fungi.</title>
        <authorList>
            <consortium name="DOE Joint Genome Institute"/>
            <person name="Zeiner C.A."/>
            <person name="Purvine S.O."/>
            <person name="Zink E.M."/>
            <person name="Wu S."/>
            <person name="Pasa-Tolic L."/>
            <person name="Chaput D.L."/>
            <person name="Haridas S."/>
            <person name="Grigoriev I.V."/>
            <person name="Santelli C.M."/>
            <person name="Hansel C.M."/>
        </authorList>
    </citation>
    <scope>NUCLEOTIDE SEQUENCE [LARGE SCALE GENOMIC DNA]</scope>
    <source>
        <strain evidence="1 2">SRC1lrK2f</strain>
    </source>
</reference>
<evidence type="ECO:0000313" key="1">
    <source>
        <dbReference type="EMBL" id="OAG24856.1"/>
    </source>
</evidence>
<organism evidence="1 2">
    <name type="scientific">Alternaria alternata</name>
    <name type="common">Alternaria rot fungus</name>
    <name type="synonym">Torula alternata</name>
    <dbReference type="NCBI Taxonomy" id="5599"/>
    <lineage>
        <taxon>Eukaryota</taxon>
        <taxon>Fungi</taxon>
        <taxon>Dikarya</taxon>
        <taxon>Ascomycota</taxon>
        <taxon>Pezizomycotina</taxon>
        <taxon>Dothideomycetes</taxon>
        <taxon>Pleosporomycetidae</taxon>
        <taxon>Pleosporales</taxon>
        <taxon>Pleosporineae</taxon>
        <taxon>Pleosporaceae</taxon>
        <taxon>Alternaria</taxon>
        <taxon>Alternaria sect. Alternaria</taxon>
        <taxon>Alternaria alternata complex</taxon>
    </lineage>
</organism>
<dbReference type="Proteomes" id="UP000077248">
    <property type="component" value="Unassembled WGS sequence"/>
</dbReference>
<keyword evidence="2" id="KW-1185">Reference proteome</keyword>
<dbReference type="EMBL" id="KV441471">
    <property type="protein sequence ID" value="OAG24856.1"/>
    <property type="molecule type" value="Genomic_DNA"/>
</dbReference>
<dbReference type="KEGG" id="aalt:CC77DRAFT_547145"/>
<dbReference type="GeneID" id="29117722"/>